<evidence type="ECO:0000256" key="1">
    <source>
        <dbReference type="ARBA" id="ARBA00007227"/>
    </source>
</evidence>
<dbReference type="eggNOG" id="COG2856">
    <property type="taxonomic scope" value="Bacteria"/>
</dbReference>
<dbReference type="CDD" id="cd00093">
    <property type="entry name" value="HTH_XRE"/>
    <property type="match status" value="1"/>
</dbReference>
<dbReference type="STRING" id="744872.Spica_2085"/>
<dbReference type="OrthoDB" id="9816277at2"/>
<dbReference type="eggNOG" id="COG1396">
    <property type="taxonomic scope" value="Bacteria"/>
</dbReference>
<dbReference type="RefSeq" id="WP_013969498.1">
    <property type="nucleotide sequence ID" value="NC_015732.1"/>
</dbReference>
<dbReference type="KEGG" id="scd:Spica_2085"/>
<dbReference type="Gene3D" id="1.10.260.40">
    <property type="entry name" value="lambda repressor-like DNA-binding domains"/>
    <property type="match status" value="1"/>
</dbReference>
<dbReference type="Gene3D" id="1.10.10.2910">
    <property type="match status" value="1"/>
</dbReference>
<reference evidence="4" key="1">
    <citation type="journal article" date="2013" name="Stand. Genomic Sci.">
        <title>Genome sequence of the thermophilic fresh-water bacterium Spirochaeta caldaria type strain (H1(T)), reclassification of Spirochaeta caldaria, Spirochaeta stenostrepta, and Spirochaeta zuelzerae in the genus Treponema as Treponema caldaria comb. nov., Treponema stenostrepta comb. nov., and Treponema zuelzerae comb. nov., and emendation of the genus Treponema.</title>
        <authorList>
            <person name="Abt B."/>
            <person name="Goker M."/>
            <person name="Scheuner C."/>
            <person name="Han C."/>
            <person name="Lu M."/>
            <person name="Misra M."/>
            <person name="Lapidus A."/>
            <person name="Nolan M."/>
            <person name="Lucas S."/>
            <person name="Hammon N."/>
            <person name="Deshpande S."/>
            <person name="Cheng J.F."/>
            <person name="Tapia R."/>
            <person name="Goodwin L.A."/>
            <person name="Pitluck S."/>
            <person name="Liolios K."/>
            <person name="Pagani I."/>
            <person name="Ivanova N."/>
            <person name="Mavromatis K."/>
            <person name="Mikhailova N."/>
            <person name="Huntemann M."/>
            <person name="Pati A."/>
            <person name="Chen A."/>
            <person name="Palaniappan K."/>
            <person name="Land M."/>
            <person name="Hauser L."/>
            <person name="Jeffries C.D."/>
            <person name="Rohde M."/>
            <person name="Spring S."/>
            <person name="Gronow S."/>
            <person name="Detter J.C."/>
            <person name="Bristow J."/>
            <person name="Eisen J.A."/>
            <person name="Markowitz V."/>
            <person name="Hugenholtz P."/>
            <person name="Kyrpides N.C."/>
            <person name="Woyke T."/>
            <person name="Klenk H.P."/>
        </authorList>
    </citation>
    <scope>NUCLEOTIDE SEQUENCE</scope>
    <source>
        <strain evidence="4">ATCC 51460 / DSM 7334 / H1</strain>
    </source>
</reference>
<evidence type="ECO:0000259" key="2">
    <source>
        <dbReference type="PROSITE" id="PS50943"/>
    </source>
</evidence>
<dbReference type="Proteomes" id="UP000000503">
    <property type="component" value="Chromosome"/>
</dbReference>
<organism evidence="3 4">
    <name type="scientific">Gracilinema caldarium (strain ATCC 51460 / DSM 7334 / H1)</name>
    <name type="common">Treponema caldarium</name>
    <dbReference type="NCBI Taxonomy" id="744872"/>
    <lineage>
        <taxon>Bacteria</taxon>
        <taxon>Pseudomonadati</taxon>
        <taxon>Spirochaetota</taxon>
        <taxon>Spirochaetia</taxon>
        <taxon>Spirochaetales</taxon>
        <taxon>Breznakiellaceae</taxon>
        <taxon>Gracilinema</taxon>
    </lineage>
</organism>
<dbReference type="InterPro" id="IPR010359">
    <property type="entry name" value="IrrE_HExxH"/>
</dbReference>
<dbReference type="InterPro" id="IPR001387">
    <property type="entry name" value="Cro/C1-type_HTH"/>
</dbReference>
<name>F8EZI7_GRAC1</name>
<comment type="similarity">
    <text evidence="1">Belongs to the short-chain fatty acyl-CoA assimilation regulator (ScfR) family.</text>
</comment>
<dbReference type="GO" id="GO:0003677">
    <property type="term" value="F:DNA binding"/>
    <property type="evidence" value="ECO:0007669"/>
    <property type="project" value="InterPro"/>
</dbReference>
<gene>
    <name evidence="3" type="ordered locus">Spica_2085</name>
</gene>
<dbReference type="EMBL" id="CP002868">
    <property type="protein sequence ID" value="AEJ20210.1"/>
    <property type="molecule type" value="Genomic_DNA"/>
</dbReference>
<dbReference type="PROSITE" id="PS50943">
    <property type="entry name" value="HTH_CROC1"/>
    <property type="match status" value="1"/>
</dbReference>
<dbReference type="Pfam" id="PF01381">
    <property type="entry name" value="HTH_3"/>
    <property type="match status" value="1"/>
</dbReference>
<dbReference type="AlphaFoldDB" id="F8EZI7"/>
<dbReference type="HOGENOM" id="CLU_053651_0_0_12"/>
<keyword evidence="4" id="KW-1185">Reference proteome</keyword>
<proteinExistence type="inferred from homology"/>
<dbReference type="InterPro" id="IPR052345">
    <property type="entry name" value="Rad_response_metalloprotease"/>
</dbReference>
<dbReference type="PANTHER" id="PTHR43236">
    <property type="entry name" value="ANTITOXIN HIGA1"/>
    <property type="match status" value="1"/>
</dbReference>
<evidence type="ECO:0000313" key="3">
    <source>
        <dbReference type="EMBL" id="AEJ20210.1"/>
    </source>
</evidence>
<dbReference type="PANTHER" id="PTHR43236:SF1">
    <property type="entry name" value="BLL7220 PROTEIN"/>
    <property type="match status" value="1"/>
</dbReference>
<dbReference type="InterPro" id="IPR010982">
    <property type="entry name" value="Lambda_DNA-bd_dom_sf"/>
</dbReference>
<dbReference type="SUPFAM" id="SSF47413">
    <property type="entry name" value="lambda repressor-like DNA-binding domains"/>
    <property type="match status" value="1"/>
</dbReference>
<protein>
    <submittedName>
        <fullName evidence="3">Helix-turn-helix domain protein</fullName>
    </submittedName>
</protein>
<feature type="domain" description="HTH cro/C1-type" evidence="2">
    <location>
        <begin position="11"/>
        <end position="67"/>
    </location>
</feature>
<evidence type="ECO:0000313" key="4">
    <source>
        <dbReference type="Proteomes" id="UP000000503"/>
    </source>
</evidence>
<accession>F8EZI7</accession>
<dbReference type="Pfam" id="PF06114">
    <property type="entry name" value="Peptidase_M78"/>
    <property type="match status" value="1"/>
</dbReference>
<sequence>MNMSETFGQRLKAARVMAGLSMDALVKRLGKRLSKSAISKYENGLMMPDSEHLILLADALNVSPDFFFSRSILELSAVNFRKNSSLGKRDVESLIERVRDSIDRYLELESLLDLVEPFENPLEGFIVDSSDAIEEAALKLRSEWGIGVDVAIPHVLDLLEEHSVKVIEIDDMNDFDGVSGKAKGQPFIILNRNRPTDRKRLTALHEFAHQSITFKADIPDAKIEKLCHTFGSAFLMPATILKRELGEKRSEISLPELRTLKEQYGISMQAIMYRAKLHGIITEHVYERFLRLISAQGWRKKEPVDYLVPDAPHRFEQLIHRALAEEVISISKAAYLSGKSIQEIEKELVLNDANPHS</sequence>
<dbReference type="SMART" id="SM00530">
    <property type="entry name" value="HTH_XRE"/>
    <property type="match status" value="1"/>
</dbReference>